<dbReference type="KEGG" id="cai:Caci_2252"/>
<evidence type="ECO:0000313" key="1">
    <source>
        <dbReference type="EMBL" id="ACU71170.1"/>
    </source>
</evidence>
<accession>C7QJE7</accession>
<dbReference type="InParanoid" id="C7QJE7"/>
<keyword evidence="2" id="KW-1185">Reference proteome</keyword>
<protein>
    <recommendedName>
        <fullName evidence="3">ABM domain-containing protein</fullName>
    </recommendedName>
</protein>
<dbReference type="OrthoDB" id="5182530at2"/>
<dbReference type="Proteomes" id="UP000000851">
    <property type="component" value="Chromosome"/>
</dbReference>
<name>C7QJE7_CATAD</name>
<dbReference type="STRING" id="479433.Caci_2252"/>
<evidence type="ECO:0000313" key="2">
    <source>
        <dbReference type="Proteomes" id="UP000000851"/>
    </source>
</evidence>
<evidence type="ECO:0008006" key="3">
    <source>
        <dbReference type="Google" id="ProtNLM"/>
    </source>
</evidence>
<sequence>MFVRSLYITCDPADVGPALDVIAKAVPGMMAEQSGFDGIGVFADRALGKILTGSWWETEQALKNSDEQLRDRRVDMLARFVSTITTVNLEAAAFTPPASATSGSFRLQRMMFEPAMAGGIVRAFEEVGLPGLQAVDGFQGASLLLDRAHNIAGVGTFFRDTEALAASRGPHAAIRKAAFEQMKGGVQMLALEEFDVVELDLPTSNPIPVPPR</sequence>
<reference evidence="1 2" key="1">
    <citation type="journal article" date="2009" name="Stand. Genomic Sci.">
        <title>Complete genome sequence of Catenulispora acidiphila type strain (ID 139908).</title>
        <authorList>
            <person name="Copeland A."/>
            <person name="Lapidus A."/>
            <person name="Glavina Del Rio T."/>
            <person name="Nolan M."/>
            <person name="Lucas S."/>
            <person name="Chen F."/>
            <person name="Tice H."/>
            <person name="Cheng J.F."/>
            <person name="Bruce D."/>
            <person name="Goodwin L."/>
            <person name="Pitluck S."/>
            <person name="Mikhailova N."/>
            <person name="Pati A."/>
            <person name="Ivanova N."/>
            <person name="Mavromatis K."/>
            <person name="Chen A."/>
            <person name="Palaniappan K."/>
            <person name="Chain P."/>
            <person name="Land M."/>
            <person name="Hauser L."/>
            <person name="Chang Y.J."/>
            <person name="Jeffries C.D."/>
            <person name="Chertkov O."/>
            <person name="Brettin T."/>
            <person name="Detter J.C."/>
            <person name="Han C."/>
            <person name="Ali Z."/>
            <person name="Tindall B.J."/>
            <person name="Goker M."/>
            <person name="Bristow J."/>
            <person name="Eisen J.A."/>
            <person name="Markowitz V."/>
            <person name="Hugenholtz P."/>
            <person name="Kyrpides N.C."/>
            <person name="Klenk H.P."/>
        </authorList>
    </citation>
    <scope>NUCLEOTIDE SEQUENCE [LARGE SCALE GENOMIC DNA]</scope>
    <source>
        <strain evidence="2">DSM 44928 / JCM 14897 / NBRC 102108 / NRRL B-24433 / ID139908</strain>
    </source>
</reference>
<dbReference type="AlphaFoldDB" id="C7QJE7"/>
<dbReference type="RefSeq" id="WP_012786463.1">
    <property type="nucleotide sequence ID" value="NC_013131.1"/>
</dbReference>
<dbReference type="EMBL" id="CP001700">
    <property type="protein sequence ID" value="ACU71170.1"/>
    <property type="molecule type" value="Genomic_DNA"/>
</dbReference>
<proteinExistence type="predicted"/>
<gene>
    <name evidence="1" type="ordered locus">Caci_2252</name>
</gene>
<organism evidence="1 2">
    <name type="scientific">Catenulispora acidiphila (strain DSM 44928 / JCM 14897 / NBRC 102108 / NRRL B-24433 / ID139908)</name>
    <dbReference type="NCBI Taxonomy" id="479433"/>
    <lineage>
        <taxon>Bacteria</taxon>
        <taxon>Bacillati</taxon>
        <taxon>Actinomycetota</taxon>
        <taxon>Actinomycetes</taxon>
        <taxon>Catenulisporales</taxon>
        <taxon>Catenulisporaceae</taxon>
        <taxon>Catenulispora</taxon>
    </lineage>
</organism>
<dbReference type="HOGENOM" id="CLU_088918_0_0_11"/>
<dbReference type="eggNOG" id="COG2329">
    <property type="taxonomic scope" value="Bacteria"/>
</dbReference>